<dbReference type="EMBL" id="CM037029">
    <property type="protein sequence ID" value="KAH7652995.1"/>
    <property type="molecule type" value="Genomic_DNA"/>
</dbReference>
<protein>
    <submittedName>
        <fullName evidence="1">Uncharacterized protein</fullName>
    </submittedName>
</protein>
<comment type="caution">
    <text evidence="1">The sequence shown here is derived from an EMBL/GenBank/DDBJ whole genome shotgun (WGS) entry which is preliminary data.</text>
</comment>
<accession>A0ACB7TY64</accession>
<evidence type="ECO:0000313" key="2">
    <source>
        <dbReference type="Proteomes" id="UP000827976"/>
    </source>
</evidence>
<keyword evidence="2" id="KW-1185">Reference proteome</keyword>
<gene>
    <name evidence="1" type="ORF">IHE45_19G054600</name>
</gene>
<reference evidence="2" key="1">
    <citation type="journal article" date="2022" name="Nat. Commun.">
        <title>Chromosome evolution and the genetic basis of agronomically important traits in greater yam.</title>
        <authorList>
            <person name="Bredeson J.V."/>
            <person name="Lyons J.B."/>
            <person name="Oniyinde I.O."/>
            <person name="Okereke N.R."/>
            <person name="Kolade O."/>
            <person name="Nnabue I."/>
            <person name="Nwadili C.O."/>
            <person name="Hribova E."/>
            <person name="Parker M."/>
            <person name="Nwogha J."/>
            <person name="Shu S."/>
            <person name="Carlson J."/>
            <person name="Kariba R."/>
            <person name="Muthemba S."/>
            <person name="Knop K."/>
            <person name="Barton G.J."/>
            <person name="Sherwood A.V."/>
            <person name="Lopez-Montes A."/>
            <person name="Asiedu R."/>
            <person name="Jamnadass R."/>
            <person name="Muchugi A."/>
            <person name="Goodstein D."/>
            <person name="Egesi C.N."/>
            <person name="Featherston J."/>
            <person name="Asfaw A."/>
            <person name="Simpson G.G."/>
            <person name="Dolezel J."/>
            <person name="Hendre P.S."/>
            <person name="Van Deynze A."/>
            <person name="Kumar P.L."/>
            <person name="Obidiegwu J.E."/>
            <person name="Bhattacharjee R."/>
            <person name="Rokhsar D.S."/>
        </authorList>
    </citation>
    <scope>NUCLEOTIDE SEQUENCE [LARGE SCALE GENOMIC DNA]</scope>
    <source>
        <strain evidence="2">cv. TDa95/00328</strain>
    </source>
</reference>
<evidence type="ECO:0000313" key="1">
    <source>
        <dbReference type="EMBL" id="KAH7652995.1"/>
    </source>
</evidence>
<dbReference type="Proteomes" id="UP000827976">
    <property type="component" value="Chromosome 19"/>
</dbReference>
<proteinExistence type="predicted"/>
<name>A0ACB7TY64_DIOAL</name>
<sequence>MLCYIGKATKIFFFIVAILAVSGLILGFGVLRRGASHKTHGCNDPQCRPTAVPFEPPPSSSSSSTFSPLIASPPTLFSPPNPIPFPVSPPVPYP</sequence>
<organism evidence="1 2">
    <name type="scientific">Dioscorea alata</name>
    <name type="common">Purple yam</name>
    <dbReference type="NCBI Taxonomy" id="55571"/>
    <lineage>
        <taxon>Eukaryota</taxon>
        <taxon>Viridiplantae</taxon>
        <taxon>Streptophyta</taxon>
        <taxon>Embryophyta</taxon>
        <taxon>Tracheophyta</taxon>
        <taxon>Spermatophyta</taxon>
        <taxon>Magnoliopsida</taxon>
        <taxon>Liliopsida</taxon>
        <taxon>Dioscoreales</taxon>
        <taxon>Dioscoreaceae</taxon>
        <taxon>Dioscorea</taxon>
    </lineage>
</organism>